<name>A0A6H0XUS6_9PEZI</name>
<evidence type="ECO:0000256" key="1">
    <source>
        <dbReference type="SAM" id="MobiDB-lite"/>
    </source>
</evidence>
<dbReference type="OrthoDB" id="4828117at2759"/>
<organism evidence="2 3">
    <name type="scientific">Peltaster fructicola</name>
    <dbReference type="NCBI Taxonomy" id="286661"/>
    <lineage>
        <taxon>Eukaryota</taxon>
        <taxon>Fungi</taxon>
        <taxon>Dikarya</taxon>
        <taxon>Ascomycota</taxon>
        <taxon>Pezizomycotina</taxon>
        <taxon>Dothideomycetes</taxon>
        <taxon>Dothideomycetes incertae sedis</taxon>
        <taxon>Peltaster</taxon>
    </lineage>
</organism>
<reference evidence="2 3" key="1">
    <citation type="journal article" date="2016" name="Sci. Rep.">
        <title>Peltaster fructicola genome reveals evolution from an invasive phytopathogen to an ectophytic parasite.</title>
        <authorList>
            <person name="Xu C."/>
            <person name="Chen H."/>
            <person name="Gleason M.L."/>
            <person name="Xu J.R."/>
            <person name="Liu H."/>
            <person name="Zhang R."/>
            <person name="Sun G."/>
        </authorList>
    </citation>
    <scope>NUCLEOTIDE SEQUENCE [LARGE SCALE GENOMIC DNA]</scope>
    <source>
        <strain evidence="2 3">LNHT1506</strain>
    </source>
</reference>
<proteinExistence type="predicted"/>
<evidence type="ECO:0000313" key="2">
    <source>
        <dbReference type="EMBL" id="QIW98483.1"/>
    </source>
</evidence>
<sequence length="162" mass="18124">MGKAGVNWDSTETWQRLVASIIASGVKLDLRVVALHFGTTYDTLENRFRKIKKDAAVQKQEIESGVRGEVASVRKSNASTPRKPRSPKTTHALETVANGRVTKSTPSKKHSVKQEHFEPDFSFLTEDFTDPQSFDDTPISFDMSNYENSFIHGSMLGQEDAF</sequence>
<dbReference type="EMBL" id="CP051141">
    <property type="protein sequence ID" value="QIW98483.1"/>
    <property type="molecule type" value="Genomic_DNA"/>
</dbReference>
<evidence type="ECO:0008006" key="4">
    <source>
        <dbReference type="Google" id="ProtNLM"/>
    </source>
</evidence>
<dbReference type="Proteomes" id="UP000503462">
    <property type="component" value="Chromosome 3"/>
</dbReference>
<feature type="region of interest" description="Disordered" evidence="1">
    <location>
        <begin position="61"/>
        <end position="112"/>
    </location>
</feature>
<dbReference type="AlphaFoldDB" id="A0A6H0XUS6"/>
<gene>
    <name evidence="2" type="ORF">AMS68_004001</name>
</gene>
<accession>A0A6H0XUS6</accession>
<protein>
    <recommendedName>
        <fullName evidence="4">Myb-like domain-containing protein</fullName>
    </recommendedName>
</protein>
<keyword evidence="3" id="KW-1185">Reference proteome</keyword>
<evidence type="ECO:0000313" key="3">
    <source>
        <dbReference type="Proteomes" id="UP000503462"/>
    </source>
</evidence>